<sequence length="126" mass="14291">MEYKLEIYRKAIQAICLGKKKVEIRTNNSYESIQYDQLKIGDTIHFQIIAGPPFVGLEVVEPDALKVRVVAVRHYPDARALLEQEGLDVLSTLCNTIEDGVVLLNSFHEYQAMIPVHGIYAIEITF</sequence>
<dbReference type="SUPFAM" id="SSF88697">
    <property type="entry name" value="PUA domain-like"/>
    <property type="match status" value="1"/>
</dbReference>
<dbReference type="RefSeq" id="WP_006231715.1">
    <property type="nucleotide sequence ID" value="NZ_CH724135.1"/>
</dbReference>
<reference evidence="1 2" key="1">
    <citation type="submission" date="2006-03" db="EMBL/GenBank/DDBJ databases">
        <authorList>
            <person name="Bartlett D.H."/>
            <person name="Valle G."/>
            <person name="Lauro F.M."/>
            <person name="Vezzi A."/>
            <person name="Simonato F."/>
            <person name="Eloe E."/>
            <person name="Vitulo N."/>
            <person name="Stratton T.K."/>
            <person name="D'angelo M."/>
            <person name="Ferriera S."/>
            <person name="Johnson J."/>
            <person name="Kravitz S."/>
            <person name="Beeson K."/>
            <person name="Sutton G."/>
            <person name="Rogers Y."/>
            <person name="Friedman R."/>
            <person name="Frazier M."/>
            <person name="Venter J.C."/>
        </authorList>
    </citation>
    <scope>NUCLEOTIDE SEQUENCE [LARGE SCALE GENOMIC DNA]</scope>
    <source>
        <strain evidence="1 2">3TCK</strain>
    </source>
</reference>
<evidence type="ECO:0000313" key="1">
    <source>
        <dbReference type="EMBL" id="EAS42514.1"/>
    </source>
</evidence>
<dbReference type="EMBL" id="AAPH01000019">
    <property type="protein sequence ID" value="EAS42514.1"/>
    <property type="molecule type" value="Genomic_DNA"/>
</dbReference>
<dbReference type="Gene3D" id="2.30.130.30">
    <property type="entry name" value="Hypothetical protein"/>
    <property type="match status" value="1"/>
</dbReference>
<evidence type="ECO:0008006" key="3">
    <source>
        <dbReference type="Google" id="ProtNLM"/>
    </source>
</evidence>
<evidence type="ECO:0000313" key="2">
    <source>
        <dbReference type="Proteomes" id="UP000003789"/>
    </source>
</evidence>
<gene>
    <name evidence="1" type="ORF">P3TCK_19035</name>
</gene>
<dbReference type="OrthoDB" id="5891222at2"/>
<organism evidence="1 2">
    <name type="scientific">Photobacterium profundum 3TCK</name>
    <dbReference type="NCBI Taxonomy" id="314280"/>
    <lineage>
        <taxon>Bacteria</taxon>
        <taxon>Pseudomonadati</taxon>
        <taxon>Pseudomonadota</taxon>
        <taxon>Gammaproteobacteria</taxon>
        <taxon>Vibrionales</taxon>
        <taxon>Vibrionaceae</taxon>
        <taxon>Photobacterium</taxon>
    </lineage>
</organism>
<proteinExistence type="predicted"/>
<dbReference type="Proteomes" id="UP000003789">
    <property type="component" value="Unassembled WGS sequence"/>
</dbReference>
<comment type="caution">
    <text evidence="1">The sequence shown here is derived from an EMBL/GenBank/DDBJ whole genome shotgun (WGS) entry which is preliminary data.</text>
</comment>
<dbReference type="HOGENOM" id="CLU_1979473_0_0_6"/>
<dbReference type="InterPro" id="IPR015947">
    <property type="entry name" value="PUA-like_sf"/>
</dbReference>
<name>Q1Z1Z9_9GAMM</name>
<accession>Q1Z1Z9</accession>
<dbReference type="AlphaFoldDB" id="Q1Z1Z9"/>
<protein>
    <recommendedName>
        <fullName evidence="3">ASCH domain-containing protein</fullName>
    </recommendedName>
</protein>